<dbReference type="SMART" id="SM00895">
    <property type="entry name" value="FCD"/>
    <property type="match status" value="1"/>
</dbReference>
<dbReference type="InterPro" id="IPR036388">
    <property type="entry name" value="WH-like_DNA-bd_sf"/>
</dbReference>
<reference evidence="6" key="1">
    <citation type="submission" date="2016-11" db="EMBL/GenBank/DDBJ databases">
        <authorList>
            <person name="Varghese N."/>
            <person name="Submissions S."/>
        </authorList>
    </citation>
    <scope>NUCLEOTIDE SEQUENCE [LARGE SCALE GENOMIC DNA]</scope>
    <source>
        <strain evidence="6">DSM 29440</strain>
    </source>
</reference>
<dbReference type="OrthoDB" id="8638122at2"/>
<accession>A0A1N6IHG9</accession>
<dbReference type="Gene3D" id="1.20.120.530">
    <property type="entry name" value="GntR ligand-binding domain-like"/>
    <property type="match status" value="1"/>
</dbReference>
<keyword evidence="2" id="KW-0238">DNA-binding</keyword>
<dbReference type="SMART" id="SM00345">
    <property type="entry name" value="HTH_GNTR"/>
    <property type="match status" value="1"/>
</dbReference>
<dbReference type="SUPFAM" id="SSF46785">
    <property type="entry name" value="Winged helix' DNA-binding domain"/>
    <property type="match status" value="1"/>
</dbReference>
<proteinExistence type="predicted"/>
<sequence>MNDQGAFADVIARLGIGSETKDAAQTASSRTLASLRRRIISLQLPPDTVLGRSELAREYGISQTPLRDALQKLEAEGLVDIFPQSKTVVTRINPNDIEEAHFLRRAVEIEVVRKLAANIDESAMTRLQTLVSMQEMVVANGDDIGVFQDIDDAFHQALLSAAGYAGLHRLIRSRSGHLNRLRRLDMWDAGKVTRIIREHKEIIEALRAGDAEAAVGAVRQHLSQTVSRLERLRAEHPAYFPD</sequence>
<name>A0A1N6IHG9_9RHOB</name>
<dbReference type="PRINTS" id="PR00035">
    <property type="entry name" value="HTHGNTR"/>
</dbReference>
<dbReference type="Gene3D" id="1.10.10.10">
    <property type="entry name" value="Winged helix-like DNA-binding domain superfamily/Winged helix DNA-binding domain"/>
    <property type="match status" value="1"/>
</dbReference>
<dbReference type="InterPro" id="IPR011711">
    <property type="entry name" value="GntR_C"/>
</dbReference>
<gene>
    <name evidence="5" type="ORF">SAMN05444002_3895</name>
</gene>
<feature type="domain" description="HTH gntR-type" evidence="4">
    <location>
        <begin position="25"/>
        <end position="92"/>
    </location>
</feature>
<dbReference type="PANTHER" id="PTHR43537">
    <property type="entry name" value="TRANSCRIPTIONAL REGULATOR, GNTR FAMILY"/>
    <property type="match status" value="1"/>
</dbReference>
<dbReference type="GO" id="GO:0003677">
    <property type="term" value="F:DNA binding"/>
    <property type="evidence" value="ECO:0007669"/>
    <property type="project" value="UniProtKB-KW"/>
</dbReference>
<dbReference type="Pfam" id="PF07729">
    <property type="entry name" value="FCD"/>
    <property type="match status" value="1"/>
</dbReference>
<dbReference type="InterPro" id="IPR036390">
    <property type="entry name" value="WH_DNA-bd_sf"/>
</dbReference>
<dbReference type="PROSITE" id="PS50949">
    <property type="entry name" value="HTH_GNTR"/>
    <property type="match status" value="1"/>
</dbReference>
<dbReference type="InterPro" id="IPR008920">
    <property type="entry name" value="TF_FadR/GntR_C"/>
</dbReference>
<protein>
    <submittedName>
        <fullName evidence="5">Transcriptional regulator, GntR family</fullName>
    </submittedName>
</protein>
<organism evidence="5 6">
    <name type="scientific">Vannielia litorea</name>
    <dbReference type="NCBI Taxonomy" id="1217970"/>
    <lineage>
        <taxon>Bacteria</taxon>
        <taxon>Pseudomonadati</taxon>
        <taxon>Pseudomonadota</taxon>
        <taxon>Alphaproteobacteria</taxon>
        <taxon>Rhodobacterales</taxon>
        <taxon>Paracoccaceae</taxon>
        <taxon>Vannielia</taxon>
    </lineage>
</organism>
<evidence type="ECO:0000256" key="1">
    <source>
        <dbReference type="ARBA" id="ARBA00023015"/>
    </source>
</evidence>
<dbReference type="GO" id="GO:0003700">
    <property type="term" value="F:DNA-binding transcription factor activity"/>
    <property type="evidence" value="ECO:0007669"/>
    <property type="project" value="InterPro"/>
</dbReference>
<evidence type="ECO:0000256" key="2">
    <source>
        <dbReference type="ARBA" id="ARBA00023125"/>
    </source>
</evidence>
<dbReference type="EMBL" id="FSRL01000002">
    <property type="protein sequence ID" value="SIO31409.1"/>
    <property type="molecule type" value="Genomic_DNA"/>
</dbReference>
<evidence type="ECO:0000313" key="6">
    <source>
        <dbReference type="Proteomes" id="UP000184932"/>
    </source>
</evidence>
<dbReference type="SUPFAM" id="SSF48008">
    <property type="entry name" value="GntR ligand-binding domain-like"/>
    <property type="match status" value="1"/>
</dbReference>
<keyword evidence="6" id="KW-1185">Reference proteome</keyword>
<dbReference type="Proteomes" id="UP000184932">
    <property type="component" value="Unassembled WGS sequence"/>
</dbReference>
<dbReference type="STRING" id="1217970.SAMN05444002_3895"/>
<dbReference type="Pfam" id="PF00392">
    <property type="entry name" value="GntR"/>
    <property type="match status" value="1"/>
</dbReference>
<keyword evidence="3" id="KW-0804">Transcription</keyword>
<dbReference type="AlphaFoldDB" id="A0A1N6IHG9"/>
<evidence type="ECO:0000313" key="5">
    <source>
        <dbReference type="EMBL" id="SIO31409.1"/>
    </source>
</evidence>
<dbReference type="RefSeq" id="WP_084193240.1">
    <property type="nucleotide sequence ID" value="NZ_FSRL01000002.1"/>
</dbReference>
<evidence type="ECO:0000256" key="3">
    <source>
        <dbReference type="ARBA" id="ARBA00023163"/>
    </source>
</evidence>
<dbReference type="PANTHER" id="PTHR43537:SF45">
    <property type="entry name" value="GNTR FAMILY REGULATORY PROTEIN"/>
    <property type="match status" value="1"/>
</dbReference>
<dbReference type="InterPro" id="IPR000524">
    <property type="entry name" value="Tscrpt_reg_HTH_GntR"/>
</dbReference>
<evidence type="ECO:0000259" key="4">
    <source>
        <dbReference type="PROSITE" id="PS50949"/>
    </source>
</evidence>
<keyword evidence="1" id="KW-0805">Transcription regulation</keyword>